<dbReference type="GO" id="GO:0016757">
    <property type="term" value="F:glycosyltransferase activity"/>
    <property type="evidence" value="ECO:0007669"/>
    <property type="project" value="InterPro"/>
</dbReference>
<proteinExistence type="predicted"/>
<feature type="domain" description="Glycosyl transferase family 1" evidence="2">
    <location>
        <begin position="240"/>
        <end position="329"/>
    </location>
</feature>
<dbReference type="InterPro" id="IPR001296">
    <property type="entry name" value="Glyco_trans_1"/>
</dbReference>
<reference evidence="3" key="1">
    <citation type="journal article" date="2020" name="Nature">
        <title>Giant virus diversity and host interactions through global metagenomics.</title>
        <authorList>
            <person name="Schulz F."/>
            <person name="Roux S."/>
            <person name="Paez-Espino D."/>
            <person name="Jungbluth S."/>
            <person name="Walsh D.A."/>
            <person name="Denef V.J."/>
            <person name="McMahon K.D."/>
            <person name="Konstantinidis K.T."/>
            <person name="Eloe-Fadrosh E.A."/>
            <person name="Kyrpides N.C."/>
            <person name="Woyke T."/>
        </authorList>
    </citation>
    <scope>NUCLEOTIDE SEQUENCE</scope>
    <source>
        <strain evidence="3">GVMAG-S-ERX556126-94</strain>
    </source>
</reference>
<evidence type="ECO:0000259" key="2">
    <source>
        <dbReference type="Pfam" id="PF00534"/>
    </source>
</evidence>
<dbReference type="EMBL" id="MN738838">
    <property type="protein sequence ID" value="QHT39132.1"/>
    <property type="molecule type" value="Genomic_DNA"/>
</dbReference>
<dbReference type="SUPFAM" id="SSF53756">
    <property type="entry name" value="UDP-Glycosyltransferase/glycogen phosphorylase"/>
    <property type="match status" value="1"/>
</dbReference>
<protein>
    <recommendedName>
        <fullName evidence="2">Glycosyl transferase family 1 domain-containing protein</fullName>
    </recommendedName>
</protein>
<keyword evidence="1" id="KW-1133">Transmembrane helix</keyword>
<organism evidence="3">
    <name type="scientific">viral metagenome</name>
    <dbReference type="NCBI Taxonomy" id="1070528"/>
    <lineage>
        <taxon>unclassified sequences</taxon>
        <taxon>metagenomes</taxon>
        <taxon>organismal metagenomes</taxon>
    </lineage>
</organism>
<dbReference type="Gene3D" id="3.40.50.2000">
    <property type="entry name" value="Glycogen Phosphorylase B"/>
    <property type="match status" value="1"/>
</dbReference>
<evidence type="ECO:0000256" key="1">
    <source>
        <dbReference type="SAM" id="Phobius"/>
    </source>
</evidence>
<name>A0A6C0FD50_9ZZZZ</name>
<evidence type="ECO:0000313" key="3">
    <source>
        <dbReference type="EMBL" id="QHT39132.1"/>
    </source>
</evidence>
<keyword evidence="1" id="KW-0812">Transmembrane</keyword>
<keyword evidence="1" id="KW-0472">Membrane</keyword>
<dbReference type="AlphaFoldDB" id="A0A6C0FD50"/>
<sequence length="372" mass="42957">MKFPTMKDLKSYLNFKIDKNTMYVLVGALFIIGLLLYLYFKGDNQKIDKPIHDKVVDVPDVKWPFLNLKDENNKKVNMLVIRAYLQKDGEDSKKFMEYLNQGIKFVGCSSNQSFPRICDNPHGECNKEQNIKVFGKDVEDYVLGWCHCFREPEKYIKPGIPKLLMSESDFNSENLHYDLNLPKLYDYIAVQPKDNDECTVGWTGYYKNWPLAEKCIKILSDELGLKGIIVGRDGCPVNIKNKDLIETTGFVQHPELLKLMTQSRFILIPNTEEASPRVLTESLAMNTPVFVNKDILGGWKYVNDKTGVFFTESTIKESATTLMNNIKNNVYSPREYYLNNHGLKTSGRDLRNFLKSINPELNDCEYVRFEVS</sequence>
<dbReference type="Pfam" id="PF00534">
    <property type="entry name" value="Glycos_transf_1"/>
    <property type="match status" value="1"/>
</dbReference>
<feature type="transmembrane region" description="Helical" evidence="1">
    <location>
        <begin position="21"/>
        <end position="40"/>
    </location>
</feature>
<accession>A0A6C0FD50</accession>